<evidence type="ECO:0000256" key="1">
    <source>
        <dbReference type="SAM" id="MobiDB-lite"/>
    </source>
</evidence>
<dbReference type="GO" id="GO:0008237">
    <property type="term" value="F:metallopeptidase activity"/>
    <property type="evidence" value="ECO:0007669"/>
    <property type="project" value="InterPro"/>
</dbReference>
<dbReference type="Proteomes" id="UP000647241">
    <property type="component" value="Unassembled WGS sequence"/>
</dbReference>
<proteinExistence type="predicted"/>
<dbReference type="Pfam" id="PF01433">
    <property type="entry name" value="Peptidase_M1"/>
    <property type="match status" value="1"/>
</dbReference>
<keyword evidence="4" id="KW-1185">Reference proteome</keyword>
<feature type="region of interest" description="Disordered" evidence="1">
    <location>
        <begin position="43"/>
        <end position="63"/>
    </location>
</feature>
<gene>
    <name evidence="3" type="ORF">GCM10011585_09480</name>
</gene>
<dbReference type="Gene3D" id="1.10.390.10">
    <property type="entry name" value="Neutral Protease Domain 2"/>
    <property type="match status" value="1"/>
</dbReference>
<feature type="compositionally biased region" description="Polar residues" evidence="1">
    <location>
        <begin position="49"/>
        <end position="63"/>
    </location>
</feature>
<reference evidence="3" key="1">
    <citation type="journal article" date="2014" name="Int. J. Syst. Evol. Microbiol.">
        <title>Complete genome sequence of Corynebacterium casei LMG S-19264T (=DSM 44701T), isolated from a smear-ripened cheese.</title>
        <authorList>
            <consortium name="US DOE Joint Genome Institute (JGI-PGF)"/>
            <person name="Walter F."/>
            <person name="Albersmeier A."/>
            <person name="Kalinowski J."/>
            <person name="Ruckert C."/>
        </authorList>
    </citation>
    <scope>NUCLEOTIDE SEQUENCE</scope>
    <source>
        <strain evidence="3">CGMCC 1.12997</strain>
    </source>
</reference>
<evidence type="ECO:0000313" key="3">
    <source>
        <dbReference type="EMBL" id="GGG69526.1"/>
    </source>
</evidence>
<comment type="caution">
    <text evidence="3">The sequence shown here is derived from an EMBL/GenBank/DDBJ whole genome shotgun (WGS) entry which is preliminary data.</text>
</comment>
<dbReference type="InterPro" id="IPR027268">
    <property type="entry name" value="Peptidase_M4/M1_CTD_sf"/>
</dbReference>
<evidence type="ECO:0000259" key="2">
    <source>
        <dbReference type="Pfam" id="PF01433"/>
    </source>
</evidence>
<reference evidence="3" key="2">
    <citation type="submission" date="2020-09" db="EMBL/GenBank/DDBJ databases">
        <authorList>
            <person name="Sun Q."/>
            <person name="Zhou Y."/>
        </authorList>
    </citation>
    <scope>NUCLEOTIDE SEQUENCE</scope>
    <source>
        <strain evidence="3">CGMCC 1.12997</strain>
    </source>
</reference>
<dbReference type="AlphaFoldDB" id="A0A917H6Y1"/>
<sequence>MNLKLISIFPQNRFQNRLCLLTLSVSLCSIVVTQSATGQQDKVLFSSDHPPTQSETKSAKSIDTISDAERSSLNFVDYDLDVHLIPAKSQLSVRAKLVVRNVGTEPLTDLAFQLSSSLTWESFAMRNGDRIVPLVFAQHLVDTDTDHTGQAKEAIVTLPQPLAPGATIELTTFYSGEIQQSAKRLERIGAPVDQAAAADWDKIAPDSTALRGFGNVLWYPTASAPALLGDGAKLFQLVGKTRLQQADATIHLRLAVEYTSNPPDAAFFCGQRQPLVAVNENVDAASAANAPGVATADFPRHPLGFRSPSLFLTAGAATTTDNNEIAAVTDHYDTVPSYAAAAIKVQPLLKEWLGPAPLTTLNIIDHSGQPFEDDSLLVAPMRAIDSDALAPSLIHSLTHAWFRSSHVWLDEGVPQFMSLLWLEHTQGRDIALQQLQQQINTLALVEPASTEAVDQPQGGQSLIQASDEIYYRTKAAAVLWMLRSIVGNDVLKQALQGYRQIGSQDDDPKEFQRVLERASHKDLNWFFNDWVYQDRGLPDLTIASVTPRQLPAQGLKAASWLVAIEVRNNGDAAAEVPVTVRSGALTTTERLRIMGRSSASTRIVFEGTPDEVIVNDGSVPEIGASTHTKQIVMH</sequence>
<feature type="domain" description="Peptidase M1 membrane alanine aminopeptidase" evidence="2">
    <location>
        <begin position="388"/>
        <end position="530"/>
    </location>
</feature>
<name>A0A917H6Y1_9BACT</name>
<dbReference type="SUPFAM" id="SSF55486">
    <property type="entry name" value="Metalloproteases ('zincins'), catalytic domain"/>
    <property type="match status" value="1"/>
</dbReference>
<organism evidence="3 4">
    <name type="scientific">Edaphobacter dinghuensis</name>
    <dbReference type="NCBI Taxonomy" id="1560005"/>
    <lineage>
        <taxon>Bacteria</taxon>
        <taxon>Pseudomonadati</taxon>
        <taxon>Acidobacteriota</taxon>
        <taxon>Terriglobia</taxon>
        <taxon>Terriglobales</taxon>
        <taxon>Acidobacteriaceae</taxon>
        <taxon>Edaphobacter</taxon>
    </lineage>
</organism>
<evidence type="ECO:0000313" key="4">
    <source>
        <dbReference type="Proteomes" id="UP000647241"/>
    </source>
</evidence>
<dbReference type="EMBL" id="BMGT01000001">
    <property type="protein sequence ID" value="GGG69526.1"/>
    <property type="molecule type" value="Genomic_DNA"/>
</dbReference>
<dbReference type="GO" id="GO:0008270">
    <property type="term" value="F:zinc ion binding"/>
    <property type="evidence" value="ECO:0007669"/>
    <property type="project" value="InterPro"/>
</dbReference>
<dbReference type="InterPro" id="IPR014782">
    <property type="entry name" value="Peptidase_M1_dom"/>
</dbReference>
<protein>
    <recommendedName>
        <fullName evidence="2">Peptidase M1 membrane alanine aminopeptidase domain-containing protein</fullName>
    </recommendedName>
</protein>
<accession>A0A917H6Y1</accession>